<dbReference type="Pfam" id="PF04536">
    <property type="entry name" value="TPM_phosphatase"/>
    <property type="match status" value="1"/>
</dbReference>
<evidence type="ECO:0000256" key="1">
    <source>
        <dbReference type="SAM" id="MobiDB-lite"/>
    </source>
</evidence>
<keyword evidence="3" id="KW-0732">Signal</keyword>
<keyword evidence="2" id="KW-0472">Membrane</keyword>
<dbReference type="EMBL" id="JBGMEI010000001">
    <property type="protein sequence ID" value="MFO3664868.1"/>
    <property type="molecule type" value="Genomic_DNA"/>
</dbReference>
<dbReference type="RefSeq" id="WP_410030628.1">
    <property type="nucleotide sequence ID" value="NZ_JBGMEI010000001.1"/>
</dbReference>
<dbReference type="Gene3D" id="3.10.310.50">
    <property type="match status" value="1"/>
</dbReference>
<sequence>MKKRKIFRFNLILCLLIFLFPLISYADLPSAPSSFYLDELGMLDMETKENITKTNRELEQKTGSQIMVVTIKNPDGLLASDLGPKIFNKWHVGDQNKKNGILMLITENDLTQKREIFISTGYGIEGRLNDGKVGRIIDNFMIDDLEKGNYSKAINEGFNALVAEVVDEYGVSLDGNYDYYLDVNSKSYSDGISLGTLFFYLIIFIVISNLTTRMNLYGSNNKRYYRNYPGYRTYPRYRRRYYDDPWNSTTRTRGSSPFRGNSSFGGSSSSSYSGGFTGGGGSTGGGGAGRSF</sequence>
<name>A0ABW9M7B8_9FIRM</name>
<keyword evidence="2" id="KW-1133">Transmembrane helix</keyword>
<accession>A0ABW9M7B8</accession>
<dbReference type="Proteomes" id="UP001637996">
    <property type="component" value="Unassembled WGS sequence"/>
</dbReference>
<evidence type="ECO:0000313" key="5">
    <source>
        <dbReference type="EMBL" id="MFO3664868.1"/>
    </source>
</evidence>
<gene>
    <name evidence="5" type="ORF">ACCQ41_01155</name>
</gene>
<feature type="domain" description="TPM" evidence="4">
    <location>
        <begin position="38"/>
        <end position="163"/>
    </location>
</feature>
<evidence type="ECO:0000259" key="4">
    <source>
        <dbReference type="Pfam" id="PF04536"/>
    </source>
</evidence>
<feature type="chain" id="PRO_5045970949" evidence="3">
    <location>
        <begin position="27"/>
        <end position="292"/>
    </location>
</feature>
<reference evidence="5 6" key="1">
    <citation type="journal article" date="2025" name="Anaerobe">
        <title>Description of Anaerococcus kampingiae sp. nov., Anaerococcus groningensis sp. nov., Anaerococcus martiniensis sp. nov., and Anaerococcus cruorum sp. nov., isolated from human clinical specimens.</title>
        <authorList>
            <person name="Boiten K.E."/>
            <person name="Meijer J."/>
            <person name="van Wezel E.M."/>
            <person name="Veloo A.C.M."/>
        </authorList>
    </citation>
    <scope>NUCLEOTIDE SEQUENCE [LARGE SCALE GENOMIC DNA]</scope>
    <source>
        <strain evidence="5 6">ENR0831</strain>
    </source>
</reference>
<feature type="transmembrane region" description="Helical" evidence="2">
    <location>
        <begin position="197"/>
        <end position="216"/>
    </location>
</feature>
<dbReference type="PANTHER" id="PTHR30373:SF2">
    <property type="entry name" value="UPF0603 PROTEIN YGCG"/>
    <property type="match status" value="1"/>
</dbReference>
<organism evidence="5 6">
    <name type="scientific">Anaerococcus martiniensis</name>
    <dbReference type="NCBI Taxonomy" id="3115615"/>
    <lineage>
        <taxon>Bacteria</taxon>
        <taxon>Bacillati</taxon>
        <taxon>Bacillota</taxon>
        <taxon>Tissierellia</taxon>
        <taxon>Tissierellales</taxon>
        <taxon>Peptoniphilaceae</taxon>
        <taxon>Anaerococcus</taxon>
    </lineage>
</organism>
<protein>
    <submittedName>
        <fullName evidence="5">YgcG family protein</fullName>
    </submittedName>
</protein>
<feature type="compositionally biased region" description="Gly residues" evidence="1">
    <location>
        <begin position="275"/>
        <end position="292"/>
    </location>
</feature>
<proteinExistence type="predicted"/>
<feature type="signal peptide" evidence="3">
    <location>
        <begin position="1"/>
        <end position="26"/>
    </location>
</feature>
<comment type="caution">
    <text evidence="5">The sequence shown here is derived from an EMBL/GenBank/DDBJ whole genome shotgun (WGS) entry which is preliminary data.</text>
</comment>
<evidence type="ECO:0000313" key="6">
    <source>
        <dbReference type="Proteomes" id="UP001637996"/>
    </source>
</evidence>
<feature type="compositionally biased region" description="Low complexity" evidence="1">
    <location>
        <begin position="254"/>
        <end position="274"/>
    </location>
</feature>
<evidence type="ECO:0000256" key="3">
    <source>
        <dbReference type="SAM" id="SignalP"/>
    </source>
</evidence>
<keyword evidence="6" id="KW-1185">Reference proteome</keyword>
<dbReference type="PANTHER" id="PTHR30373">
    <property type="entry name" value="UPF0603 PROTEIN YGCG"/>
    <property type="match status" value="1"/>
</dbReference>
<feature type="region of interest" description="Disordered" evidence="1">
    <location>
        <begin position="245"/>
        <end position="292"/>
    </location>
</feature>
<keyword evidence="2" id="KW-0812">Transmembrane</keyword>
<dbReference type="InterPro" id="IPR007621">
    <property type="entry name" value="TPM_dom"/>
</dbReference>
<evidence type="ECO:0000256" key="2">
    <source>
        <dbReference type="SAM" id="Phobius"/>
    </source>
</evidence>